<dbReference type="GO" id="GO:0070475">
    <property type="term" value="P:rRNA base methylation"/>
    <property type="evidence" value="ECO:0007669"/>
    <property type="project" value="TreeGrafter"/>
</dbReference>
<dbReference type="Pfam" id="PF04452">
    <property type="entry name" value="Methyltrans_RNA"/>
    <property type="match status" value="1"/>
</dbReference>
<keyword evidence="6 12" id="KW-0698">rRNA processing</keyword>
<feature type="domain" description="Ribosomal RNA small subunit methyltransferase E methyltransferase" evidence="13">
    <location>
        <begin position="77"/>
        <end position="234"/>
    </location>
</feature>
<dbReference type="PANTHER" id="PTHR30027:SF3">
    <property type="entry name" value="16S RRNA (URACIL(1498)-N(3))-METHYLTRANSFERASE"/>
    <property type="match status" value="1"/>
</dbReference>
<evidence type="ECO:0000256" key="4">
    <source>
        <dbReference type="ARBA" id="ARBA00013673"/>
    </source>
</evidence>
<comment type="similarity">
    <text evidence="2 12">Belongs to the RNA methyltransferase RsmE family.</text>
</comment>
<dbReference type="InterPro" id="IPR046886">
    <property type="entry name" value="RsmE_MTase_dom"/>
</dbReference>
<dbReference type="GO" id="GO:0005737">
    <property type="term" value="C:cytoplasm"/>
    <property type="evidence" value="ECO:0007669"/>
    <property type="project" value="UniProtKB-SubCell"/>
</dbReference>
<dbReference type="eggNOG" id="COG1385">
    <property type="taxonomic scope" value="Bacteria"/>
</dbReference>
<evidence type="ECO:0000313" key="15">
    <source>
        <dbReference type="Proteomes" id="UP000001422"/>
    </source>
</evidence>
<dbReference type="EC" id="2.1.1.193" evidence="3 12"/>
<keyword evidence="8 12" id="KW-0808">Transferase</keyword>
<name>Q7U7K3_PARMW</name>
<comment type="function">
    <text evidence="10 12">Specifically methylates the N3 position of the uracil ring of uridine 1498 (m3U1498) in 16S rRNA. Acts on the fully assembled 30S ribosomal subunit.</text>
</comment>
<evidence type="ECO:0000256" key="8">
    <source>
        <dbReference type="ARBA" id="ARBA00022679"/>
    </source>
</evidence>
<evidence type="ECO:0000256" key="7">
    <source>
        <dbReference type="ARBA" id="ARBA00022603"/>
    </source>
</evidence>
<gene>
    <name evidence="14" type="ordered locus">SYNW0978</name>
</gene>
<comment type="subcellular location">
    <subcellularLocation>
        <location evidence="1 12">Cytoplasm</location>
    </subcellularLocation>
</comment>
<evidence type="ECO:0000256" key="9">
    <source>
        <dbReference type="ARBA" id="ARBA00022691"/>
    </source>
</evidence>
<keyword evidence="5 12" id="KW-0963">Cytoplasm</keyword>
<organism evidence="14 15">
    <name type="scientific">Parasynechococcus marenigrum (strain WH8102)</name>
    <dbReference type="NCBI Taxonomy" id="84588"/>
    <lineage>
        <taxon>Bacteria</taxon>
        <taxon>Bacillati</taxon>
        <taxon>Cyanobacteriota</taxon>
        <taxon>Cyanophyceae</taxon>
        <taxon>Synechococcales</taxon>
        <taxon>Prochlorococcaceae</taxon>
        <taxon>Parasynechococcus</taxon>
        <taxon>Parasynechococcus marenigrum</taxon>
    </lineage>
</organism>
<dbReference type="NCBIfam" id="NF008700">
    <property type="entry name" value="PRK11713.5-4"/>
    <property type="match status" value="1"/>
</dbReference>
<dbReference type="Proteomes" id="UP000001422">
    <property type="component" value="Chromosome"/>
</dbReference>
<dbReference type="NCBIfam" id="TIGR00046">
    <property type="entry name" value="RsmE family RNA methyltransferase"/>
    <property type="match status" value="1"/>
</dbReference>
<dbReference type="RefSeq" id="WP_011127843.1">
    <property type="nucleotide sequence ID" value="NC_005070.1"/>
</dbReference>
<proteinExistence type="inferred from homology"/>
<evidence type="ECO:0000256" key="12">
    <source>
        <dbReference type="PIRNR" id="PIRNR015601"/>
    </source>
</evidence>
<dbReference type="PIRSF" id="PIRSF015601">
    <property type="entry name" value="MTase_slr0722"/>
    <property type="match status" value="1"/>
</dbReference>
<dbReference type="AlphaFoldDB" id="Q7U7K3"/>
<dbReference type="EMBL" id="BX569691">
    <property type="protein sequence ID" value="CAE07493.1"/>
    <property type="molecule type" value="Genomic_DNA"/>
</dbReference>
<dbReference type="SUPFAM" id="SSF75217">
    <property type="entry name" value="alpha/beta knot"/>
    <property type="match status" value="1"/>
</dbReference>
<sequence length="237" mass="25786">MNILLLRQGDDWLDATTVHITDHRADHLRQVLRSAVGESIRIGVVGGKRGDARVEASDATGVTLRVALNEPPPPRHRFDIVLALPRPKMLRRILRTVAEYGVCNLHLINSARVEKSFWQTPLLTANKVEEALMAGMERARDTVAPVVHQHRLFRPFVEDQLSTICAGRPCWLAEMGSALALSATPAVPAVVMIGPEGGFVPFELELAQAVIAQPVHLGTRVLSVDTALTAALALGWG</sequence>
<evidence type="ECO:0000256" key="10">
    <source>
        <dbReference type="ARBA" id="ARBA00025699"/>
    </source>
</evidence>
<evidence type="ECO:0000313" key="14">
    <source>
        <dbReference type="EMBL" id="CAE07493.1"/>
    </source>
</evidence>
<dbReference type="Gene3D" id="3.40.1280.10">
    <property type="match status" value="1"/>
</dbReference>
<keyword evidence="7 12" id="KW-0489">Methyltransferase</keyword>
<dbReference type="STRING" id="84588.SYNW0978"/>
<protein>
    <recommendedName>
        <fullName evidence="4 12">Ribosomal RNA small subunit methyltransferase E</fullName>
        <ecNumber evidence="3 12">2.1.1.193</ecNumber>
    </recommendedName>
</protein>
<dbReference type="CDD" id="cd18084">
    <property type="entry name" value="RsmE-like"/>
    <property type="match status" value="1"/>
</dbReference>
<reference evidence="14 15" key="1">
    <citation type="journal article" date="2003" name="Nature">
        <title>The genome of a motile marine Synechococcus.</title>
        <authorList>
            <person name="Palenik B."/>
            <person name="Brahamsha B."/>
            <person name="Larimer F."/>
            <person name="Land M."/>
            <person name="Hauser L."/>
            <person name="Chain P."/>
            <person name="Lamerdin J."/>
            <person name="Regala W."/>
            <person name="Allen E.A."/>
            <person name="McCarren J."/>
            <person name="Paulsen I."/>
            <person name="Dufresne A."/>
            <person name="Partensky F."/>
            <person name="Webb E."/>
            <person name="Waterbury J."/>
        </authorList>
    </citation>
    <scope>NUCLEOTIDE SEQUENCE [LARGE SCALE GENOMIC DNA]</scope>
    <source>
        <strain evidence="14 15">WH8102</strain>
    </source>
</reference>
<comment type="catalytic activity">
    <reaction evidence="11 12">
        <text>uridine(1498) in 16S rRNA + S-adenosyl-L-methionine = N(3)-methyluridine(1498) in 16S rRNA + S-adenosyl-L-homocysteine + H(+)</text>
        <dbReference type="Rhea" id="RHEA:42920"/>
        <dbReference type="Rhea" id="RHEA-COMP:10283"/>
        <dbReference type="Rhea" id="RHEA-COMP:10284"/>
        <dbReference type="ChEBI" id="CHEBI:15378"/>
        <dbReference type="ChEBI" id="CHEBI:57856"/>
        <dbReference type="ChEBI" id="CHEBI:59789"/>
        <dbReference type="ChEBI" id="CHEBI:65315"/>
        <dbReference type="ChEBI" id="CHEBI:74502"/>
        <dbReference type="EC" id="2.1.1.193"/>
    </reaction>
</comment>
<dbReference type="HOGENOM" id="CLU_067442_1_0_3"/>
<dbReference type="PANTHER" id="PTHR30027">
    <property type="entry name" value="RIBOSOMAL RNA SMALL SUBUNIT METHYLTRANSFERASE E"/>
    <property type="match status" value="1"/>
</dbReference>
<evidence type="ECO:0000256" key="1">
    <source>
        <dbReference type="ARBA" id="ARBA00004496"/>
    </source>
</evidence>
<dbReference type="InterPro" id="IPR029026">
    <property type="entry name" value="tRNA_m1G_MTases_N"/>
</dbReference>
<evidence type="ECO:0000256" key="2">
    <source>
        <dbReference type="ARBA" id="ARBA00005528"/>
    </source>
</evidence>
<accession>Q7U7K3</accession>
<dbReference type="GO" id="GO:0070042">
    <property type="term" value="F:rRNA (uridine-N3-)-methyltransferase activity"/>
    <property type="evidence" value="ECO:0007669"/>
    <property type="project" value="TreeGrafter"/>
</dbReference>
<evidence type="ECO:0000256" key="11">
    <source>
        <dbReference type="ARBA" id="ARBA00047944"/>
    </source>
</evidence>
<keyword evidence="15" id="KW-1185">Reference proteome</keyword>
<dbReference type="InterPro" id="IPR006700">
    <property type="entry name" value="RsmE"/>
</dbReference>
<evidence type="ECO:0000256" key="3">
    <source>
        <dbReference type="ARBA" id="ARBA00012328"/>
    </source>
</evidence>
<keyword evidence="9 12" id="KW-0949">S-adenosyl-L-methionine</keyword>
<evidence type="ECO:0000256" key="6">
    <source>
        <dbReference type="ARBA" id="ARBA00022552"/>
    </source>
</evidence>
<evidence type="ECO:0000259" key="13">
    <source>
        <dbReference type="Pfam" id="PF04452"/>
    </source>
</evidence>
<dbReference type="KEGG" id="syw:SYNW0978"/>
<dbReference type="InterPro" id="IPR029028">
    <property type="entry name" value="Alpha/beta_knot_MTases"/>
</dbReference>
<evidence type="ECO:0000256" key="5">
    <source>
        <dbReference type="ARBA" id="ARBA00022490"/>
    </source>
</evidence>